<protein>
    <submittedName>
        <fullName evidence="1">Uncharacterized protein</fullName>
    </submittedName>
</protein>
<gene>
    <name evidence="1" type="ORF">HELGO_WM16420</name>
</gene>
<reference evidence="1" key="1">
    <citation type="submission" date="2020-01" db="EMBL/GenBank/DDBJ databases">
        <authorList>
            <person name="Meier V. D."/>
            <person name="Meier V D."/>
        </authorList>
    </citation>
    <scope>NUCLEOTIDE SEQUENCE</scope>
    <source>
        <strain evidence="1">HLG_WM_MAG_07</strain>
    </source>
</reference>
<dbReference type="EMBL" id="CACVAY010000072">
    <property type="protein sequence ID" value="CAA6815492.1"/>
    <property type="molecule type" value="Genomic_DNA"/>
</dbReference>
<organism evidence="1">
    <name type="scientific">uncultured Thiotrichaceae bacterium</name>
    <dbReference type="NCBI Taxonomy" id="298394"/>
    <lineage>
        <taxon>Bacteria</taxon>
        <taxon>Pseudomonadati</taxon>
        <taxon>Pseudomonadota</taxon>
        <taxon>Gammaproteobacteria</taxon>
        <taxon>Thiotrichales</taxon>
        <taxon>Thiotrichaceae</taxon>
        <taxon>environmental samples</taxon>
    </lineage>
</organism>
<name>A0A6S6TIX6_9GAMM</name>
<feature type="non-terminal residue" evidence="1">
    <location>
        <position position="1"/>
    </location>
</feature>
<evidence type="ECO:0000313" key="1">
    <source>
        <dbReference type="EMBL" id="CAA6815492.1"/>
    </source>
</evidence>
<sequence>QHLIDRIISMLDFQPTLIKSHPDYQALIDYGAVAA</sequence>
<accession>A0A6S6TIX6</accession>
<proteinExistence type="predicted"/>
<dbReference type="AlphaFoldDB" id="A0A6S6TIX6"/>